<dbReference type="Proteomes" id="UP000719766">
    <property type="component" value="Unassembled WGS sequence"/>
</dbReference>
<dbReference type="InterPro" id="IPR010730">
    <property type="entry name" value="HET"/>
</dbReference>
<gene>
    <name evidence="2" type="ORF">HD556DRAFT_1316868</name>
</gene>
<sequence>MLFGWDLQTLWQNANQNLCSALLQAKKLEQALEAHQNMIDNGDESTKANCLPWSTAFKRQCGDRYAHDGDTAFTARDYDEAIYLYSAAIDLGAVNDTILAKRSEALLEKMQWEDALLDAQKLIKLNPSSYIGYRLKYAALRGLKRFNEAIDAFETMHRLGTASGPEIRKLHQNYLGQLEAKKAIRMVIDDQLENAPLRLINTTDGLLCDRDMQIHAFSMSPKYSELLLSTMERAEHRTKRIKEVVEPYFHCVTLSHRWEGEEKRLDEIQDRAIYSFDPVGTFVKLQKFCKVVHDLGYHWAWMDTCCIDKRNSAELEESLNSMFVWYRHSALTIVYLSDVRESGTLEKSDWNRRGWTIQELLAPKAILFYQKDWTPYLGDHSPNHKQSAAIMRELEVATRIDQASLTNFRPSMTNAREKLEWASMRTTTRKEDIAYSLFGIFDVRLEIHYGEKVQAALGRLLQKIVAQSADITALDWVGKSSVFNSCLPADITSYEHSPYKPPHLSEDEIQTLVSSLRNVVSVDSASELYTLLSRLPRPRFADSRLHLPCMVFRVTDIRQSHARGEQSHFTYEVKAVGLHDLSITTKEKLTEFWPGRRIRPEVFLVRPWNRDLLKLPALADETQSVEDAYDPQSALPDLSGGFPGEKGTIDLDSYTQTLRLIVRLQQQFNALLLYEQQIGEYKRTASDRDIIAHVTEMQNMMDVRTLEIL</sequence>
<evidence type="ECO:0000313" key="2">
    <source>
        <dbReference type="EMBL" id="KAG1809948.1"/>
    </source>
</evidence>
<dbReference type="InterPro" id="IPR011990">
    <property type="entry name" value="TPR-like_helical_dom_sf"/>
</dbReference>
<dbReference type="OrthoDB" id="2641668at2759"/>
<dbReference type="EMBL" id="JABBWE010000001">
    <property type="protein sequence ID" value="KAG1809948.1"/>
    <property type="molecule type" value="Genomic_DNA"/>
</dbReference>
<dbReference type="SUPFAM" id="SSF48452">
    <property type="entry name" value="TPR-like"/>
    <property type="match status" value="1"/>
</dbReference>
<dbReference type="GeneID" id="64594932"/>
<dbReference type="Pfam" id="PF06985">
    <property type="entry name" value="HET"/>
    <property type="match status" value="1"/>
</dbReference>
<protein>
    <recommendedName>
        <fullName evidence="1">Heterokaryon incompatibility domain-containing protein</fullName>
    </recommendedName>
</protein>
<accession>A0A9P7E3H9</accession>
<reference evidence="2" key="1">
    <citation type="journal article" date="2020" name="New Phytol.">
        <title>Comparative genomics reveals dynamic genome evolution in host specialist ectomycorrhizal fungi.</title>
        <authorList>
            <person name="Lofgren L.A."/>
            <person name="Nguyen N.H."/>
            <person name="Vilgalys R."/>
            <person name="Ruytinx J."/>
            <person name="Liao H.L."/>
            <person name="Branco S."/>
            <person name="Kuo A."/>
            <person name="LaButti K."/>
            <person name="Lipzen A."/>
            <person name="Andreopoulos W."/>
            <person name="Pangilinan J."/>
            <person name="Riley R."/>
            <person name="Hundley H."/>
            <person name="Na H."/>
            <person name="Barry K."/>
            <person name="Grigoriev I.V."/>
            <person name="Stajich J.E."/>
            <person name="Kennedy P.G."/>
        </authorList>
    </citation>
    <scope>NUCLEOTIDE SEQUENCE</scope>
    <source>
        <strain evidence="2">S12</strain>
    </source>
</reference>
<dbReference type="Gene3D" id="1.25.40.10">
    <property type="entry name" value="Tetratricopeptide repeat domain"/>
    <property type="match status" value="1"/>
</dbReference>
<dbReference type="AlphaFoldDB" id="A0A9P7E3H9"/>
<feature type="domain" description="Heterokaryon incompatibility" evidence="1">
    <location>
        <begin position="252"/>
        <end position="343"/>
    </location>
</feature>
<organism evidence="2 3">
    <name type="scientific">Suillus plorans</name>
    <dbReference type="NCBI Taxonomy" id="116603"/>
    <lineage>
        <taxon>Eukaryota</taxon>
        <taxon>Fungi</taxon>
        <taxon>Dikarya</taxon>
        <taxon>Basidiomycota</taxon>
        <taxon>Agaricomycotina</taxon>
        <taxon>Agaricomycetes</taxon>
        <taxon>Agaricomycetidae</taxon>
        <taxon>Boletales</taxon>
        <taxon>Suillineae</taxon>
        <taxon>Suillaceae</taxon>
        <taxon>Suillus</taxon>
    </lineage>
</organism>
<evidence type="ECO:0000259" key="1">
    <source>
        <dbReference type="Pfam" id="PF06985"/>
    </source>
</evidence>
<comment type="caution">
    <text evidence="2">The sequence shown here is derived from an EMBL/GenBank/DDBJ whole genome shotgun (WGS) entry which is preliminary data.</text>
</comment>
<dbReference type="RefSeq" id="XP_041167613.1">
    <property type="nucleotide sequence ID" value="XM_041301168.1"/>
</dbReference>
<evidence type="ECO:0000313" key="3">
    <source>
        <dbReference type="Proteomes" id="UP000719766"/>
    </source>
</evidence>
<dbReference type="PANTHER" id="PTHR10622:SF10">
    <property type="entry name" value="HET DOMAIN-CONTAINING PROTEIN"/>
    <property type="match status" value="1"/>
</dbReference>
<name>A0A9P7E3H9_9AGAM</name>
<keyword evidence="3" id="KW-1185">Reference proteome</keyword>
<proteinExistence type="predicted"/>
<dbReference type="PANTHER" id="PTHR10622">
    <property type="entry name" value="HET DOMAIN-CONTAINING PROTEIN"/>
    <property type="match status" value="1"/>
</dbReference>